<dbReference type="AlphaFoldDB" id="A0AAQ4EYN5"/>
<name>A0AAQ4EYN5_AMBAM</name>
<protein>
    <submittedName>
        <fullName evidence="1">Uncharacterized protein</fullName>
    </submittedName>
</protein>
<evidence type="ECO:0000313" key="1">
    <source>
        <dbReference type="EMBL" id="KAK8779956.1"/>
    </source>
</evidence>
<dbReference type="Proteomes" id="UP001321473">
    <property type="component" value="Unassembled WGS sequence"/>
</dbReference>
<dbReference type="EMBL" id="JARKHS020009334">
    <property type="protein sequence ID" value="KAK8779956.1"/>
    <property type="molecule type" value="Genomic_DNA"/>
</dbReference>
<evidence type="ECO:0000313" key="2">
    <source>
        <dbReference type="Proteomes" id="UP001321473"/>
    </source>
</evidence>
<accession>A0AAQ4EYN5</accession>
<proteinExistence type="predicted"/>
<keyword evidence="2" id="KW-1185">Reference proteome</keyword>
<sequence>MECSAKKTANTTLSKIAVIDKEIFAALVKISTLSGGNEEIGKQVDCIINEVSKLKTLTMKTSHRNKFLMGKLSKESEDKKTSTVSPTYAQALQGNQEPTRPKETKALIISSMTMRQKDIFEVIKNKLDLLTLGIRETSMRPGREGVVVTSTDENSLETLKGHIEGREEL</sequence>
<organism evidence="1 2">
    <name type="scientific">Amblyomma americanum</name>
    <name type="common">Lone star tick</name>
    <dbReference type="NCBI Taxonomy" id="6943"/>
    <lineage>
        <taxon>Eukaryota</taxon>
        <taxon>Metazoa</taxon>
        <taxon>Ecdysozoa</taxon>
        <taxon>Arthropoda</taxon>
        <taxon>Chelicerata</taxon>
        <taxon>Arachnida</taxon>
        <taxon>Acari</taxon>
        <taxon>Parasitiformes</taxon>
        <taxon>Ixodida</taxon>
        <taxon>Ixodoidea</taxon>
        <taxon>Ixodidae</taxon>
        <taxon>Amblyomminae</taxon>
        <taxon>Amblyomma</taxon>
    </lineage>
</organism>
<gene>
    <name evidence="1" type="ORF">V5799_018703</name>
</gene>
<comment type="caution">
    <text evidence="1">The sequence shown here is derived from an EMBL/GenBank/DDBJ whole genome shotgun (WGS) entry which is preliminary data.</text>
</comment>
<reference evidence="1 2" key="1">
    <citation type="journal article" date="2023" name="Arcadia Sci">
        <title>De novo assembly of a long-read Amblyomma americanum tick genome.</title>
        <authorList>
            <person name="Chou S."/>
            <person name="Poskanzer K.E."/>
            <person name="Rollins M."/>
            <person name="Thuy-Boun P.S."/>
        </authorList>
    </citation>
    <scope>NUCLEOTIDE SEQUENCE [LARGE SCALE GENOMIC DNA]</scope>
    <source>
        <strain evidence="1">F_SG_1</strain>
        <tissue evidence="1">Salivary glands</tissue>
    </source>
</reference>